<evidence type="ECO:0000256" key="5">
    <source>
        <dbReference type="ARBA" id="ARBA00023136"/>
    </source>
</evidence>
<dbReference type="SUPFAM" id="SSF49452">
    <property type="entry name" value="Starch-binding domain-like"/>
    <property type="match status" value="1"/>
</dbReference>
<dbReference type="Gene3D" id="2.60.40.1120">
    <property type="entry name" value="Carboxypeptidase-like, regulatory domain"/>
    <property type="match status" value="1"/>
</dbReference>
<keyword evidence="8" id="KW-0675">Receptor</keyword>
<dbReference type="PANTHER" id="PTHR30069">
    <property type="entry name" value="TONB-DEPENDENT OUTER MEMBRANE RECEPTOR"/>
    <property type="match status" value="1"/>
</dbReference>
<dbReference type="PANTHER" id="PTHR30069:SF46">
    <property type="entry name" value="OAR PROTEIN"/>
    <property type="match status" value="1"/>
</dbReference>
<proteinExistence type="predicted"/>
<evidence type="ECO:0000256" key="3">
    <source>
        <dbReference type="ARBA" id="ARBA00022452"/>
    </source>
</evidence>
<comment type="caution">
    <text evidence="8">The sequence shown here is derived from an EMBL/GenBank/DDBJ whole genome shotgun (WGS) entry which is preliminary data.</text>
</comment>
<dbReference type="SUPFAM" id="SSF56935">
    <property type="entry name" value="Porins"/>
    <property type="match status" value="1"/>
</dbReference>
<keyword evidence="2" id="KW-0813">Transport</keyword>
<evidence type="ECO:0000256" key="4">
    <source>
        <dbReference type="ARBA" id="ARBA00022692"/>
    </source>
</evidence>
<dbReference type="InterPro" id="IPR037066">
    <property type="entry name" value="Plug_dom_sf"/>
</dbReference>
<evidence type="ECO:0000313" key="8">
    <source>
        <dbReference type="EMBL" id="GAA4916523.1"/>
    </source>
</evidence>
<name>A0ABP9FU76_9SPHI</name>
<keyword evidence="6" id="KW-0998">Cell outer membrane</keyword>
<dbReference type="InterPro" id="IPR057601">
    <property type="entry name" value="Oar-like_b-barrel"/>
</dbReference>
<protein>
    <submittedName>
        <fullName evidence="8">TonB-dependent receptor</fullName>
    </submittedName>
</protein>
<comment type="subcellular location">
    <subcellularLocation>
        <location evidence="1">Cell outer membrane</location>
        <topology evidence="1">Multi-pass membrane protein</topology>
    </subcellularLocation>
</comment>
<dbReference type="Pfam" id="PF13620">
    <property type="entry name" value="CarboxypepD_reg"/>
    <property type="match status" value="1"/>
</dbReference>
<evidence type="ECO:0000256" key="1">
    <source>
        <dbReference type="ARBA" id="ARBA00004571"/>
    </source>
</evidence>
<reference evidence="9" key="1">
    <citation type="journal article" date="2019" name="Int. J. Syst. Evol. Microbiol.">
        <title>The Global Catalogue of Microorganisms (GCM) 10K type strain sequencing project: providing services to taxonomists for standard genome sequencing and annotation.</title>
        <authorList>
            <consortium name="The Broad Institute Genomics Platform"/>
            <consortium name="The Broad Institute Genome Sequencing Center for Infectious Disease"/>
            <person name="Wu L."/>
            <person name="Ma J."/>
        </authorList>
    </citation>
    <scope>NUCLEOTIDE SEQUENCE [LARGE SCALE GENOMIC DNA]</scope>
    <source>
        <strain evidence="9">JCM 18283</strain>
    </source>
</reference>
<feature type="domain" description="TonB-dependent transporter Oar-like beta-barrel" evidence="7">
    <location>
        <begin position="225"/>
        <end position="296"/>
    </location>
</feature>
<evidence type="ECO:0000256" key="6">
    <source>
        <dbReference type="ARBA" id="ARBA00023237"/>
    </source>
</evidence>
<keyword evidence="5" id="KW-0472">Membrane</keyword>
<gene>
    <name evidence="8" type="ORF">GCM10023313_20140</name>
</gene>
<accession>A0ABP9FU76</accession>
<keyword evidence="3" id="KW-1134">Transmembrane beta strand</keyword>
<dbReference type="Proteomes" id="UP001501436">
    <property type="component" value="Unassembled WGS sequence"/>
</dbReference>
<keyword evidence="9" id="KW-1185">Reference proteome</keyword>
<dbReference type="Gene3D" id="2.40.170.20">
    <property type="entry name" value="TonB-dependent receptor, beta-barrel domain"/>
    <property type="match status" value="1"/>
</dbReference>
<dbReference type="EMBL" id="BAABJI010000002">
    <property type="protein sequence ID" value="GAA4916523.1"/>
    <property type="molecule type" value="Genomic_DNA"/>
</dbReference>
<dbReference type="Gene3D" id="2.170.130.10">
    <property type="entry name" value="TonB-dependent receptor, plug domain"/>
    <property type="match status" value="1"/>
</dbReference>
<evidence type="ECO:0000313" key="9">
    <source>
        <dbReference type="Proteomes" id="UP001501436"/>
    </source>
</evidence>
<dbReference type="InterPro" id="IPR013784">
    <property type="entry name" value="Carb-bd-like_fold"/>
</dbReference>
<keyword evidence="4" id="KW-0812">Transmembrane</keyword>
<dbReference type="Pfam" id="PF25183">
    <property type="entry name" value="OMP_b-brl_4"/>
    <property type="match status" value="2"/>
</dbReference>
<sequence length="1040" mass="114592">MLTLGAAYSQVTTSSLTGVIKDAKGETLIGATIKATHQPSGTNYYTSTNADGRYTIPNMRVGGPYLIEASYIGYEKSTTDNINLRLGEQFVLNFTLSQNGVSLSEVQITGRKDAVMNSKRTGASTNISKAQLENLPTLSRSLQDFTRLTPQANGNSFGGVSNRFNNITIDGAVNNDVFGLSGSGTPGGQASTQPIALDAIQEIQVVLAPYDVSYGNFTGGGINAVTRSGTNEVQASAYFYGKSQGLVGKNPLTDAKYTNFTDNQYGFRVGAPIIKNKLFFFVSGELGRREAPSTFNAGDAGAAITTATAQSIKNYMMDTYKYDVGSYEEVNLRRNNDKAFIRFDWNINDKHQLTLRHNYVSAFDDNLTRNGTNFAFSNNLYKFNNKQNITVAELRSNFSNRFSNNLILGYSAIRDNRETAGALFPQIQVKNIDNISSNSAYLGSERSSVANSLSQDIFEFTDNFKYYAGKHTFTFGTHNEFFKFDNLFINNLNGRWDFENVNNFLTNVPQQARASYSLLPNNPSPSAKFSAAQLGLYAQDEFDAFEGFRLTLGLRVDMPIINDKPLYNAKVETSFPGVRTDETPSGKLLWAPRVGFNYDINGDRSVQIRGGAGIFSGRVPFVWLSNQFVNSGLLLGTVDVRGTAINGGNGFEPNVDKQKDVGGPVATTEINAVNKDFKIPQVARFNLAADVKLPYGIIGTIEGIYSKTMNNVNYTDLNLKAAPAVNNQAAVIDPVYTGGADTRPLYSTANTNKVDPAFTNVIYLTNTNKGYTYSITGQLQKNFDFGLNAMVAYTYNRATDLNSGTSSTALSNWEFVQNVNGPNNLPLATSYYETRHRIVGSGGYKVSYGKNKNFATGINLFYAGFSGTPYSYVYNGDLNGDGRFSNDLLFVPANRSQINLQDIKDRNGVVTLTADQQWANLESFINRDPYLSKNKGKYTARNAATTPWEHHFDVRITQDLGTLIKGKNHKLQLTFDIFNVGNLINKDWGRSYFNQNQAVQLISTTSAKGFNYSRSNPDGYDLSDLASRWQGQFGIRYIFN</sequence>
<evidence type="ECO:0000259" key="7">
    <source>
        <dbReference type="Pfam" id="PF25183"/>
    </source>
</evidence>
<feature type="domain" description="TonB-dependent transporter Oar-like beta-barrel" evidence="7">
    <location>
        <begin position="326"/>
        <end position="986"/>
    </location>
</feature>
<dbReference type="InterPro" id="IPR039426">
    <property type="entry name" value="TonB-dep_rcpt-like"/>
</dbReference>
<dbReference type="InterPro" id="IPR036942">
    <property type="entry name" value="Beta-barrel_TonB_sf"/>
</dbReference>
<organism evidence="8 9">
    <name type="scientific">Mucilaginibacter defluvii</name>
    <dbReference type="NCBI Taxonomy" id="1196019"/>
    <lineage>
        <taxon>Bacteria</taxon>
        <taxon>Pseudomonadati</taxon>
        <taxon>Bacteroidota</taxon>
        <taxon>Sphingobacteriia</taxon>
        <taxon>Sphingobacteriales</taxon>
        <taxon>Sphingobacteriaceae</taxon>
        <taxon>Mucilaginibacter</taxon>
    </lineage>
</organism>
<evidence type="ECO:0000256" key="2">
    <source>
        <dbReference type="ARBA" id="ARBA00022448"/>
    </source>
</evidence>